<evidence type="ECO:0000313" key="12">
    <source>
        <dbReference type="Ensembl" id="ENSSPUP00000001125.1"/>
    </source>
</evidence>
<organism evidence="12 13">
    <name type="scientific">Sphenodon punctatus</name>
    <name type="common">Tuatara</name>
    <name type="synonym">Hatteria punctata</name>
    <dbReference type="NCBI Taxonomy" id="8508"/>
    <lineage>
        <taxon>Eukaryota</taxon>
        <taxon>Metazoa</taxon>
        <taxon>Chordata</taxon>
        <taxon>Craniata</taxon>
        <taxon>Vertebrata</taxon>
        <taxon>Euteleostomi</taxon>
        <taxon>Lepidosauria</taxon>
        <taxon>Sphenodontia</taxon>
        <taxon>Sphenodontidae</taxon>
        <taxon>Sphenodon</taxon>
    </lineage>
</organism>
<dbReference type="InterPro" id="IPR017452">
    <property type="entry name" value="GPCR_Rhodpsn_7TM"/>
</dbReference>
<evidence type="ECO:0000256" key="5">
    <source>
        <dbReference type="ARBA" id="ARBA00022725"/>
    </source>
</evidence>
<evidence type="ECO:0000256" key="8">
    <source>
        <dbReference type="ARBA" id="ARBA00023224"/>
    </source>
</evidence>
<dbReference type="PROSITE" id="PS00237">
    <property type="entry name" value="G_PROTEIN_RECEP_F1_1"/>
    <property type="match status" value="1"/>
</dbReference>
<keyword evidence="5 10" id="KW-0552">Olfaction</keyword>
<dbReference type="Gene3D" id="1.20.1070.10">
    <property type="entry name" value="Rhodopsin 7-helix transmembrane proteins"/>
    <property type="match status" value="1"/>
</dbReference>
<proteinExistence type="inferred from homology"/>
<keyword evidence="7 10" id="KW-0472">Membrane</keyword>
<keyword evidence="8 9" id="KW-0807">Transducer</keyword>
<evidence type="ECO:0000256" key="1">
    <source>
        <dbReference type="ARBA" id="ARBA00002936"/>
    </source>
</evidence>
<evidence type="ECO:0000256" key="3">
    <source>
        <dbReference type="ARBA" id="ARBA00022606"/>
    </source>
</evidence>
<feature type="domain" description="G-protein coupled receptors family 1 profile" evidence="11">
    <location>
        <begin position="43"/>
        <end position="295"/>
    </location>
</feature>
<dbReference type="GO" id="GO:0005886">
    <property type="term" value="C:plasma membrane"/>
    <property type="evidence" value="ECO:0007669"/>
    <property type="project" value="UniProtKB-SubCell"/>
</dbReference>
<accession>A0A8D0G7W5</accession>
<feature type="transmembrane region" description="Helical" evidence="10">
    <location>
        <begin position="243"/>
        <end position="263"/>
    </location>
</feature>
<sequence length="322" mass="36087">MLSSNQTGGPFTTFILSGIPGMEEAYVWISLTLFFMYLIAMVGNCGLLYLIRIEDALHRPMYYFLPMLCINDIVATTAVIPKAMCIFWLKLKEINFSSCLVQMYIIHTLTGMESGILMLMALDRFFAICCPLRYVTILTNPLIAKMGLATFIRGALLMLPFLFLAKRLSFCRTNIIENTYCDHMSVVKVACSSVRIYAIYGLTIASLLGDLDILCISVSYTLILKAVVSLSSKDARNKAFSTCTAHVCAIMITYVPAFFTFFAHRFGGHRITPHIHIIISNVYLLLPPMLNPIVYGVKTKQIRESVLSLFHREKPTGAGTCF</sequence>
<dbReference type="GO" id="GO:0004984">
    <property type="term" value="F:olfactory receptor activity"/>
    <property type="evidence" value="ECO:0007669"/>
    <property type="project" value="InterPro"/>
</dbReference>
<dbReference type="InterPro" id="IPR000276">
    <property type="entry name" value="GPCR_Rhodpsn"/>
</dbReference>
<dbReference type="PRINTS" id="PR00245">
    <property type="entry name" value="OLFACTORYR"/>
</dbReference>
<dbReference type="OMA" id="IFWFHFK"/>
<evidence type="ECO:0000256" key="6">
    <source>
        <dbReference type="ARBA" id="ARBA00022989"/>
    </source>
</evidence>
<evidence type="ECO:0000256" key="10">
    <source>
        <dbReference type="RuleBase" id="RU363047"/>
    </source>
</evidence>
<comment type="function">
    <text evidence="1">Odorant receptor.</text>
</comment>
<protein>
    <recommendedName>
        <fullName evidence="10">Olfactory receptor</fullName>
    </recommendedName>
</protein>
<feature type="transmembrane region" description="Helical" evidence="10">
    <location>
        <begin position="142"/>
        <end position="164"/>
    </location>
</feature>
<dbReference type="GO" id="GO:0004930">
    <property type="term" value="F:G protein-coupled receptor activity"/>
    <property type="evidence" value="ECO:0007669"/>
    <property type="project" value="UniProtKB-KW"/>
</dbReference>
<feature type="transmembrane region" description="Helical" evidence="10">
    <location>
        <begin position="101"/>
        <end position="122"/>
    </location>
</feature>
<dbReference type="Proteomes" id="UP000694392">
    <property type="component" value="Unplaced"/>
</dbReference>
<dbReference type="InterPro" id="IPR050402">
    <property type="entry name" value="OR51/52/56-like"/>
</dbReference>
<feature type="transmembrane region" description="Helical" evidence="10">
    <location>
        <begin position="25"/>
        <end position="51"/>
    </location>
</feature>
<keyword evidence="4 9" id="KW-0812">Transmembrane</keyword>
<evidence type="ECO:0000256" key="9">
    <source>
        <dbReference type="RuleBase" id="RU000688"/>
    </source>
</evidence>
<keyword evidence="3 10" id="KW-0716">Sensory transduction</keyword>
<name>A0A8D0G7W5_SPHPU</name>
<keyword evidence="9" id="KW-0675">Receptor</keyword>
<dbReference type="FunFam" id="1.20.1070.10:FF:000006">
    <property type="entry name" value="Olfactory receptor"/>
    <property type="match status" value="1"/>
</dbReference>
<dbReference type="PANTHER" id="PTHR26450:SF161">
    <property type="entry name" value="OLFACTORY RECEPTOR 52N2"/>
    <property type="match status" value="1"/>
</dbReference>
<comment type="subcellular location">
    <subcellularLocation>
        <location evidence="10">Cell membrane</location>
        <topology evidence="10">Multi-pass membrane protein</topology>
    </subcellularLocation>
    <subcellularLocation>
        <location evidence="2">Membrane</location>
        <topology evidence="2">Multi-pass membrane protein</topology>
    </subcellularLocation>
</comment>
<dbReference type="Pfam" id="PF13853">
    <property type="entry name" value="7tm_4"/>
    <property type="match status" value="1"/>
</dbReference>
<evidence type="ECO:0000313" key="13">
    <source>
        <dbReference type="Proteomes" id="UP000694392"/>
    </source>
</evidence>
<dbReference type="AlphaFoldDB" id="A0A8D0G7W5"/>
<evidence type="ECO:0000256" key="7">
    <source>
        <dbReference type="ARBA" id="ARBA00023136"/>
    </source>
</evidence>
<dbReference type="InterPro" id="IPR000725">
    <property type="entry name" value="Olfact_rcpt"/>
</dbReference>
<evidence type="ECO:0000256" key="4">
    <source>
        <dbReference type="ARBA" id="ARBA00022692"/>
    </source>
</evidence>
<evidence type="ECO:0000256" key="2">
    <source>
        <dbReference type="ARBA" id="ARBA00004141"/>
    </source>
</evidence>
<dbReference type="PANTHER" id="PTHR26450">
    <property type="entry name" value="OLFACTORY RECEPTOR 56B1-RELATED"/>
    <property type="match status" value="1"/>
</dbReference>
<reference evidence="12" key="2">
    <citation type="submission" date="2025-09" db="UniProtKB">
        <authorList>
            <consortium name="Ensembl"/>
        </authorList>
    </citation>
    <scope>IDENTIFICATION</scope>
</reference>
<dbReference type="GeneTree" id="ENSGT01150000286940"/>
<keyword evidence="10" id="KW-1003">Cell membrane</keyword>
<evidence type="ECO:0000259" key="11">
    <source>
        <dbReference type="PROSITE" id="PS50262"/>
    </source>
</evidence>
<keyword evidence="6 10" id="KW-1133">Transmembrane helix</keyword>
<keyword evidence="9" id="KW-0297">G-protein coupled receptor</keyword>
<keyword evidence="13" id="KW-1185">Reference proteome</keyword>
<dbReference type="PROSITE" id="PS50262">
    <property type="entry name" value="G_PROTEIN_RECEP_F1_2"/>
    <property type="match status" value="1"/>
</dbReference>
<dbReference type="SUPFAM" id="SSF81321">
    <property type="entry name" value="Family A G protein-coupled receptor-like"/>
    <property type="match status" value="1"/>
</dbReference>
<dbReference type="PRINTS" id="PR00237">
    <property type="entry name" value="GPCRRHODOPSN"/>
</dbReference>
<feature type="transmembrane region" description="Helical" evidence="10">
    <location>
        <begin position="197"/>
        <end position="223"/>
    </location>
</feature>
<reference evidence="12" key="1">
    <citation type="submission" date="2025-08" db="UniProtKB">
        <authorList>
            <consortium name="Ensembl"/>
        </authorList>
    </citation>
    <scope>IDENTIFICATION</scope>
</reference>
<feature type="transmembrane region" description="Helical" evidence="10">
    <location>
        <begin position="275"/>
        <end position="297"/>
    </location>
</feature>
<comment type="similarity">
    <text evidence="9">Belongs to the G-protein coupled receptor 1 family.</text>
</comment>
<feature type="transmembrane region" description="Helical" evidence="10">
    <location>
        <begin position="63"/>
        <end position="89"/>
    </location>
</feature>
<dbReference type="Ensembl" id="ENSSPUT00000001186.1">
    <property type="protein sequence ID" value="ENSSPUP00000001125.1"/>
    <property type="gene ID" value="ENSSPUG00000000887.1"/>
</dbReference>